<evidence type="ECO:0000256" key="2">
    <source>
        <dbReference type="ARBA" id="ARBA00005236"/>
    </source>
</evidence>
<keyword evidence="4 7" id="KW-0812">Transmembrane</keyword>
<comment type="subcellular location">
    <subcellularLocation>
        <location evidence="1">Cell membrane</location>
        <topology evidence="1">Multi-pass membrane protein</topology>
    </subcellularLocation>
</comment>
<keyword evidence="10" id="KW-1185">Reference proteome</keyword>
<dbReference type="PANTHER" id="PTHR30489:SF0">
    <property type="entry name" value="LIPOPROTEIN-RELEASING SYSTEM TRANSMEMBRANE PROTEIN LOLE"/>
    <property type="match status" value="1"/>
</dbReference>
<dbReference type="Proteomes" id="UP000245212">
    <property type="component" value="Unassembled WGS sequence"/>
</dbReference>
<sequence>MRRILLARLAVADLLHDRKVSLFMMATLVAVIAPLLLLFGLKQGVVEQLRSDLVRSPDALEVRMLGSGDFDDAWVAAAQARADVAFAVGMTRALNLRGDLLADSRRFAENIELIPTADGDPLRAEAQAASLPSADVAAQTLPALFLSSALAMRLQAAPGDTLTLGAQRRLDGVLERGQWQVWVADVLPAHGMDRLAALAPLPLLVELERFRDGYRVERSGLTTGRIADDGEPVRYARVRLYAPDADRISSLARWLQEQHIDTRSQQAQADSVRQISTVLGWVFGVIAVAALLGCIASLAGAFLSNIERKRRNLALLGLLGSTQGELAWLMQVQALCLSSAAYACSLLIYGLGSLVFDTVLGGGPATGRFVCELAGWQMAMGYVLTLLLAGSVSWAGTRRAVRIDPAESLREVG</sequence>
<evidence type="ECO:0000256" key="1">
    <source>
        <dbReference type="ARBA" id="ARBA00004651"/>
    </source>
</evidence>
<accession>A0A2V1JTV1</accession>
<feature type="transmembrane region" description="Helical" evidence="7">
    <location>
        <begin position="376"/>
        <end position="395"/>
    </location>
</feature>
<evidence type="ECO:0000259" key="8">
    <source>
        <dbReference type="Pfam" id="PF02687"/>
    </source>
</evidence>
<feature type="transmembrane region" description="Helical" evidence="7">
    <location>
        <begin position="334"/>
        <end position="356"/>
    </location>
</feature>
<evidence type="ECO:0000256" key="4">
    <source>
        <dbReference type="ARBA" id="ARBA00022692"/>
    </source>
</evidence>
<feature type="transmembrane region" description="Helical" evidence="7">
    <location>
        <begin position="278"/>
        <end position="303"/>
    </location>
</feature>
<keyword evidence="6 7" id="KW-0472">Membrane</keyword>
<evidence type="ECO:0000313" key="10">
    <source>
        <dbReference type="Proteomes" id="UP000245212"/>
    </source>
</evidence>
<keyword evidence="5 7" id="KW-1133">Transmembrane helix</keyword>
<evidence type="ECO:0000256" key="3">
    <source>
        <dbReference type="ARBA" id="ARBA00022475"/>
    </source>
</evidence>
<organism evidence="9 10">
    <name type="scientific">Corticimicrobacter populi</name>
    <dbReference type="NCBI Taxonomy" id="2175229"/>
    <lineage>
        <taxon>Bacteria</taxon>
        <taxon>Pseudomonadati</taxon>
        <taxon>Pseudomonadota</taxon>
        <taxon>Betaproteobacteria</taxon>
        <taxon>Burkholderiales</taxon>
        <taxon>Alcaligenaceae</taxon>
        <taxon>Corticimicrobacter</taxon>
    </lineage>
</organism>
<dbReference type="InterPro" id="IPR051447">
    <property type="entry name" value="Lipoprotein-release_system"/>
</dbReference>
<comment type="caution">
    <text evidence="9">The sequence shown here is derived from an EMBL/GenBank/DDBJ whole genome shotgun (WGS) entry which is preliminary data.</text>
</comment>
<gene>
    <name evidence="9" type="ORF">DD235_15600</name>
</gene>
<feature type="transmembrane region" description="Helical" evidence="7">
    <location>
        <begin position="20"/>
        <end position="41"/>
    </location>
</feature>
<dbReference type="Pfam" id="PF02687">
    <property type="entry name" value="FtsX"/>
    <property type="match status" value="1"/>
</dbReference>
<dbReference type="GO" id="GO:0044874">
    <property type="term" value="P:lipoprotein localization to outer membrane"/>
    <property type="evidence" value="ECO:0007669"/>
    <property type="project" value="TreeGrafter"/>
</dbReference>
<comment type="similarity">
    <text evidence="2">Belongs to the ABC-4 integral membrane protein family. LolC/E subfamily.</text>
</comment>
<dbReference type="AlphaFoldDB" id="A0A2V1JTV1"/>
<protein>
    <submittedName>
        <fullName evidence="9">ABC transporter permease</fullName>
    </submittedName>
</protein>
<evidence type="ECO:0000313" key="9">
    <source>
        <dbReference type="EMBL" id="PWF21304.1"/>
    </source>
</evidence>
<evidence type="ECO:0000256" key="5">
    <source>
        <dbReference type="ARBA" id="ARBA00022989"/>
    </source>
</evidence>
<dbReference type="EMBL" id="QETA01000008">
    <property type="protein sequence ID" value="PWF21304.1"/>
    <property type="molecule type" value="Genomic_DNA"/>
</dbReference>
<evidence type="ECO:0000256" key="6">
    <source>
        <dbReference type="ARBA" id="ARBA00023136"/>
    </source>
</evidence>
<feature type="domain" description="ABC3 transporter permease C-terminal" evidence="8">
    <location>
        <begin position="285"/>
        <end position="405"/>
    </location>
</feature>
<evidence type="ECO:0000256" key="7">
    <source>
        <dbReference type="SAM" id="Phobius"/>
    </source>
</evidence>
<dbReference type="GO" id="GO:0098797">
    <property type="term" value="C:plasma membrane protein complex"/>
    <property type="evidence" value="ECO:0007669"/>
    <property type="project" value="TreeGrafter"/>
</dbReference>
<proteinExistence type="inferred from homology"/>
<dbReference type="PANTHER" id="PTHR30489">
    <property type="entry name" value="LIPOPROTEIN-RELEASING SYSTEM TRANSMEMBRANE PROTEIN LOLE"/>
    <property type="match status" value="1"/>
</dbReference>
<dbReference type="InterPro" id="IPR003838">
    <property type="entry name" value="ABC3_permease_C"/>
</dbReference>
<keyword evidence="3" id="KW-1003">Cell membrane</keyword>
<name>A0A2V1JTV1_9BURK</name>
<reference evidence="10" key="1">
    <citation type="submission" date="2018-05" db="EMBL/GenBank/DDBJ databases">
        <authorList>
            <person name="Li Y."/>
        </authorList>
    </citation>
    <scope>NUCLEOTIDE SEQUENCE [LARGE SCALE GENOMIC DNA]</scope>
    <source>
        <strain evidence="10">3d-2-2</strain>
    </source>
</reference>